<proteinExistence type="predicted"/>
<keyword evidence="2 5" id="KW-0812">Transmembrane</keyword>
<comment type="caution">
    <text evidence="6">The sequence shown here is derived from an EMBL/GenBank/DDBJ whole genome shotgun (WGS) entry which is preliminary data.</text>
</comment>
<reference evidence="7" key="1">
    <citation type="submission" date="2017-01" db="EMBL/GenBank/DDBJ databases">
        <title>Comparative genomics of anhydrobiosis in the tardigrade Hypsibius dujardini.</title>
        <authorList>
            <person name="Yoshida Y."/>
            <person name="Koutsovoulos G."/>
            <person name="Laetsch D."/>
            <person name="Stevens L."/>
            <person name="Kumar S."/>
            <person name="Horikawa D."/>
            <person name="Ishino K."/>
            <person name="Komine S."/>
            <person name="Tomita M."/>
            <person name="Blaxter M."/>
            <person name="Arakawa K."/>
        </authorList>
    </citation>
    <scope>NUCLEOTIDE SEQUENCE [LARGE SCALE GENOMIC DNA]</scope>
    <source>
        <strain evidence="7">Z151</strain>
    </source>
</reference>
<evidence type="ECO:0000256" key="1">
    <source>
        <dbReference type="ARBA" id="ARBA00004141"/>
    </source>
</evidence>
<keyword evidence="7" id="KW-1185">Reference proteome</keyword>
<organism evidence="6 7">
    <name type="scientific">Hypsibius exemplaris</name>
    <name type="common">Freshwater tardigrade</name>
    <dbReference type="NCBI Taxonomy" id="2072580"/>
    <lineage>
        <taxon>Eukaryota</taxon>
        <taxon>Metazoa</taxon>
        <taxon>Ecdysozoa</taxon>
        <taxon>Tardigrada</taxon>
        <taxon>Eutardigrada</taxon>
        <taxon>Parachela</taxon>
        <taxon>Hypsibioidea</taxon>
        <taxon>Hypsibiidae</taxon>
        <taxon>Hypsibius</taxon>
    </lineage>
</organism>
<dbReference type="Proteomes" id="UP000192578">
    <property type="component" value="Unassembled WGS sequence"/>
</dbReference>
<evidence type="ECO:0000313" key="7">
    <source>
        <dbReference type="Proteomes" id="UP000192578"/>
    </source>
</evidence>
<evidence type="ECO:0000256" key="5">
    <source>
        <dbReference type="SAM" id="Phobius"/>
    </source>
</evidence>
<gene>
    <name evidence="6" type="ORF">BV898_17576</name>
</gene>
<dbReference type="AlphaFoldDB" id="A0A9X6NMI4"/>
<comment type="subcellular location">
    <subcellularLocation>
        <location evidence="1">Membrane</location>
        <topology evidence="1">Multi-pass membrane protein</topology>
    </subcellularLocation>
</comment>
<feature type="transmembrane region" description="Helical" evidence="5">
    <location>
        <begin position="17"/>
        <end position="38"/>
    </location>
</feature>
<feature type="transmembrane region" description="Helical" evidence="5">
    <location>
        <begin position="168"/>
        <end position="192"/>
    </location>
</feature>
<evidence type="ECO:0000256" key="4">
    <source>
        <dbReference type="ARBA" id="ARBA00023136"/>
    </source>
</evidence>
<keyword evidence="3 5" id="KW-1133">Transmembrane helix</keyword>
<evidence type="ECO:0000256" key="3">
    <source>
        <dbReference type="ARBA" id="ARBA00022989"/>
    </source>
</evidence>
<dbReference type="GO" id="GO:0050909">
    <property type="term" value="P:sensory perception of taste"/>
    <property type="evidence" value="ECO:0007669"/>
    <property type="project" value="InterPro"/>
</dbReference>
<sequence length="199" mass="22350">MITTTAFHFSWEFWEWAYYWVMGITSTLARLTHAVPSFPSPSDAYTWQYVVIYFLLSSVPHILSQQAVACALIPVAVLSNALTMTESEITAEGLQWKGHGRSSREDVERALAKLKQWEQTHSKILRLNETTNSFFGPVFLLVYTIDIMIGLSLASWSLTAGSDLPTYAVFLCGFAIFCSYAVIIPIPLIHVFEQVTLTA</sequence>
<name>A0A9X6NMI4_HYPEX</name>
<keyword evidence="4 5" id="KW-0472">Membrane</keyword>
<dbReference type="InterPro" id="IPR013604">
    <property type="entry name" value="7TM_chemorcpt"/>
</dbReference>
<feature type="transmembrane region" description="Helical" evidence="5">
    <location>
        <begin position="134"/>
        <end position="156"/>
    </location>
</feature>
<evidence type="ECO:0000313" key="6">
    <source>
        <dbReference type="EMBL" id="OWA53141.1"/>
    </source>
</evidence>
<protein>
    <submittedName>
        <fullName evidence="6">Uncharacterized protein</fullName>
    </submittedName>
</protein>
<dbReference type="GO" id="GO:0016020">
    <property type="term" value="C:membrane"/>
    <property type="evidence" value="ECO:0007669"/>
    <property type="project" value="UniProtKB-SubCell"/>
</dbReference>
<dbReference type="Pfam" id="PF08395">
    <property type="entry name" value="7tm_7"/>
    <property type="match status" value="1"/>
</dbReference>
<accession>A0A9X6NMI4</accession>
<evidence type="ECO:0000256" key="2">
    <source>
        <dbReference type="ARBA" id="ARBA00022692"/>
    </source>
</evidence>
<dbReference type="EMBL" id="MTYJ01000305">
    <property type="protein sequence ID" value="OWA53141.1"/>
    <property type="molecule type" value="Genomic_DNA"/>
</dbReference>
<feature type="transmembrane region" description="Helical" evidence="5">
    <location>
        <begin position="50"/>
        <end position="77"/>
    </location>
</feature>